<accession>A0A6A4IKY5</accession>
<sequence>MPPNMAPLPYPSPLAGYENALPLPSGLTTDGKSLDNYIARHMTNLSTLLITREMGSISMVCPPSHYAFGQIIRAPSSSLLHAYCLNSLGVRAEIARKDSQRIS</sequence>
<keyword evidence="2" id="KW-1185">Reference proteome</keyword>
<protein>
    <submittedName>
        <fullName evidence="1">Uncharacterized protein</fullName>
    </submittedName>
</protein>
<dbReference type="Proteomes" id="UP000799118">
    <property type="component" value="Unassembled WGS sequence"/>
</dbReference>
<organism evidence="1 2">
    <name type="scientific">Gymnopus androsaceus JB14</name>
    <dbReference type="NCBI Taxonomy" id="1447944"/>
    <lineage>
        <taxon>Eukaryota</taxon>
        <taxon>Fungi</taxon>
        <taxon>Dikarya</taxon>
        <taxon>Basidiomycota</taxon>
        <taxon>Agaricomycotina</taxon>
        <taxon>Agaricomycetes</taxon>
        <taxon>Agaricomycetidae</taxon>
        <taxon>Agaricales</taxon>
        <taxon>Marasmiineae</taxon>
        <taxon>Omphalotaceae</taxon>
        <taxon>Gymnopus</taxon>
    </lineage>
</organism>
<name>A0A6A4IKY5_9AGAR</name>
<proteinExistence type="predicted"/>
<dbReference type="EMBL" id="ML769385">
    <property type="protein sequence ID" value="KAE9410223.1"/>
    <property type="molecule type" value="Genomic_DNA"/>
</dbReference>
<dbReference type="AlphaFoldDB" id="A0A6A4IKY5"/>
<evidence type="ECO:0000313" key="1">
    <source>
        <dbReference type="EMBL" id="KAE9410223.1"/>
    </source>
</evidence>
<evidence type="ECO:0000313" key="2">
    <source>
        <dbReference type="Proteomes" id="UP000799118"/>
    </source>
</evidence>
<reference evidence="1" key="1">
    <citation type="journal article" date="2019" name="Environ. Microbiol.">
        <title>Fungal ecological strategies reflected in gene transcription - a case study of two litter decomposers.</title>
        <authorList>
            <person name="Barbi F."/>
            <person name="Kohler A."/>
            <person name="Barry K."/>
            <person name="Baskaran P."/>
            <person name="Daum C."/>
            <person name="Fauchery L."/>
            <person name="Ihrmark K."/>
            <person name="Kuo A."/>
            <person name="LaButti K."/>
            <person name="Lipzen A."/>
            <person name="Morin E."/>
            <person name="Grigoriev I.V."/>
            <person name="Henrissat B."/>
            <person name="Lindahl B."/>
            <person name="Martin F."/>
        </authorList>
    </citation>
    <scope>NUCLEOTIDE SEQUENCE</scope>
    <source>
        <strain evidence="1">JB14</strain>
    </source>
</reference>
<gene>
    <name evidence="1" type="ORF">BT96DRAFT_367163</name>
</gene>